<evidence type="ECO:0000256" key="1">
    <source>
        <dbReference type="ARBA" id="ARBA00023015"/>
    </source>
</evidence>
<evidence type="ECO:0000259" key="4">
    <source>
        <dbReference type="PROSITE" id="PS50949"/>
    </source>
</evidence>
<keyword evidence="6" id="KW-1185">Reference proteome</keyword>
<keyword evidence="1" id="KW-0805">Transcription regulation</keyword>
<gene>
    <name evidence="5" type="ORF">FHS48_001068</name>
</gene>
<dbReference type="EMBL" id="JACIIX010000003">
    <property type="protein sequence ID" value="MBB6209660.1"/>
    <property type="molecule type" value="Genomic_DNA"/>
</dbReference>
<comment type="caution">
    <text evidence="5">The sequence shown here is derived from an EMBL/GenBank/DDBJ whole genome shotgun (WGS) entry which is preliminary data.</text>
</comment>
<dbReference type="InterPro" id="IPR036390">
    <property type="entry name" value="WH_DNA-bd_sf"/>
</dbReference>
<dbReference type="PRINTS" id="PR00035">
    <property type="entry name" value="HTHGNTR"/>
</dbReference>
<evidence type="ECO:0000256" key="2">
    <source>
        <dbReference type="ARBA" id="ARBA00023125"/>
    </source>
</evidence>
<name>A0A7W9ZEB4_NOVIT</name>
<dbReference type="PANTHER" id="PTHR43537">
    <property type="entry name" value="TRANSCRIPTIONAL REGULATOR, GNTR FAMILY"/>
    <property type="match status" value="1"/>
</dbReference>
<dbReference type="GO" id="GO:0003677">
    <property type="term" value="F:DNA binding"/>
    <property type="evidence" value="ECO:0007669"/>
    <property type="project" value="UniProtKB-KW"/>
</dbReference>
<dbReference type="Pfam" id="PF07729">
    <property type="entry name" value="FCD"/>
    <property type="match status" value="1"/>
</dbReference>
<protein>
    <submittedName>
        <fullName evidence="5">DNA-binding GntR family transcriptional regulator</fullName>
    </submittedName>
</protein>
<dbReference type="SMART" id="SM00895">
    <property type="entry name" value="FCD"/>
    <property type="match status" value="1"/>
</dbReference>
<dbReference type="InterPro" id="IPR008920">
    <property type="entry name" value="TF_FadR/GntR_C"/>
</dbReference>
<dbReference type="InterPro" id="IPR000524">
    <property type="entry name" value="Tscrpt_reg_HTH_GntR"/>
</dbReference>
<accession>A0A7W9ZEB4</accession>
<evidence type="ECO:0000256" key="3">
    <source>
        <dbReference type="ARBA" id="ARBA00023163"/>
    </source>
</evidence>
<dbReference type="PANTHER" id="PTHR43537:SF41">
    <property type="entry name" value="TRANSCRIPTIONAL REGULATORY PROTEIN"/>
    <property type="match status" value="1"/>
</dbReference>
<organism evidence="5 6">
    <name type="scientific">Novispirillum itersonii</name>
    <name type="common">Aquaspirillum itersonii</name>
    <dbReference type="NCBI Taxonomy" id="189"/>
    <lineage>
        <taxon>Bacteria</taxon>
        <taxon>Pseudomonadati</taxon>
        <taxon>Pseudomonadota</taxon>
        <taxon>Alphaproteobacteria</taxon>
        <taxon>Rhodospirillales</taxon>
        <taxon>Novispirillaceae</taxon>
        <taxon>Novispirillum</taxon>
    </lineage>
</organism>
<dbReference type="InterPro" id="IPR011711">
    <property type="entry name" value="GntR_C"/>
</dbReference>
<evidence type="ECO:0000313" key="5">
    <source>
        <dbReference type="EMBL" id="MBB6209660.1"/>
    </source>
</evidence>
<dbReference type="AlphaFoldDB" id="A0A7W9ZEB4"/>
<proteinExistence type="predicted"/>
<evidence type="ECO:0000313" key="6">
    <source>
        <dbReference type="Proteomes" id="UP000544872"/>
    </source>
</evidence>
<reference evidence="5 6" key="1">
    <citation type="submission" date="2020-08" db="EMBL/GenBank/DDBJ databases">
        <title>Genomic Encyclopedia of Type Strains, Phase IV (KMG-IV): sequencing the most valuable type-strain genomes for metagenomic binning, comparative biology and taxonomic classification.</title>
        <authorList>
            <person name="Goeker M."/>
        </authorList>
    </citation>
    <scope>NUCLEOTIDE SEQUENCE [LARGE SCALE GENOMIC DNA]</scope>
    <source>
        <strain evidence="5 6">DSM 11590</strain>
    </source>
</reference>
<dbReference type="Proteomes" id="UP000544872">
    <property type="component" value="Unassembled WGS sequence"/>
</dbReference>
<keyword evidence="2 5" id="KW-0238">DNA-binding</keyword>
<dbReference type="SUPFAM" id="SSF46785">
    <property type="entry name" value="Winged helix' DNA-binding domain"/>
    <property type="match status" value="1"/>
</dbReference>
<sequence length="245" mass="27138">MATLLPDSPAAMTAGTAAPALETLIAKGKPRYRTATEFVEATLRDGILSGQIPGGTPLRQEDLAHQFGVSRMPVREALRQLEAQALIDFAPHKGAVVTTISAADAADLFAVRLALEPAALRLSLPHLTPEDLLRAADSIADMDGERDLNRMGDLNRQFHMTLYFRANSPRLLALVEQHMAVFDRYLRFELAALGWDHLKQDDHRALLDACHDKDIPRAETILTDHLRYADQALRTFFAKRDGQIP</sequence>
<dbReference type="Gene3D" id="1.20.120.530">
    <property type="entry name" value="GntR ligand-binding domain-like"/>
    <property type="match status" value="1"/>
</dbReference>
<dbReference type="CDD" id="cd07377">
    <property type="entry name" value="WHTH_GntR"/>
    <property type="match status" value="1"/>
</dbReference>
<dbReference type="GO" id="GO:0003700">
    <property type="term" value="F:DNA-binding transcription factor activity"/>
    <property type="evidence" value="ECO:0007669"/>
    <property type="project" value="InterPro"/>
</dbReference>
<dbReference type="InterPro" id="IPR036388">
    <property type="entry name" value="WH-like_DNA-bd_sf"/>
</dbReference>
<dbReference type="SMART" id="SM00345">
    <property type="entry name" value="HTH_GNTR"/>
    <property type="match status" value="1"/>
</dbReference>
<dbReference type="Gene3D" id="1.10.10.10">
    <property type="entry name" value="Winged helix-like DNA-binding domain superfamily/Winged helix DNA-binding domain"/>
    <property type="match status" value="1"/>
</dbReference>
<feature type="domain" description="HTH gntR-type" evidence="4">
    <location>
        <begin position="33"/>
        <end position="100"/>
    </location>
</feature>
<dbReference type="Pfam" id="PF00392">
    <property type="entry name" value="GntR"/>
    <property type="match status" value="1"/>
</dbReference>
<keyword evidence="3" id="KW-0804">Transcription</keyword>
<dbReference type="SUPFAM" id="SSF48008">
    <property type="entry name" value="GntR ligand-binding domain-like"/>
    <property type="match status" value="1"/>
</dbReference>
<dbReference type="RefSeq" id="WP_184262126.1">
    <property type="nucleotide sequence ID" value="NZ_JACIIX010000003.1"/>
</dbReference>
<dbReference type="PROSITE" id="PS50949">
    <property type="entry name" value="HTH_GNTR"/>
    <property type="match status" value="1"/>
</dbReference>